<dbReference type="InterPro" id="IPR050331">
    <property type="entry name" value="Zinc_finger"/>
</dbReference>
<dbReference type="PROSITE" id="PS50157">
    <property type="entry name" value="ZINC_FINGER_C2H2_2"/>
    <property type="match status" value="6"/>
</dbReference>
<dbReference type="Gene3D" id="3.30.160.60">
    <property type="entry name" value="Classic Zinc Finger"/>
    <property type="match status" value="4"/>
</dbReference>
<dbReference type="GO" id="GO:0008270">
    <property type="term" value="F:zinc ion binding"/>
    <property type="evidence" value="ECO:0007669"/>
    <property type="project" value="UniProtKB-KW"/>
</dbReference>
<keyword evidence="4 7" id="KW-0863">Zinc-finger</keyword>
<feature type="domain" description="C2H2-type" evidence="8">
    <location>
        <begin position="267"/>
        <end position="294"/>
    </location>
</feature>
<dbReference type="PROSITE" id="PS00028">
    <property type="entry name" value="ZINC_FINGER_C2H2_1"/>
    <property type="match status" value="6"/>
</dbReference>
<reference evidence="9 10" key="1">
    <citation type="submission" date="2019-04" db="EMBL/GenBank/DDBJ databases">
        <title>The sequence and de novo assembly of Takifugu bimaculatus genome using PacBio and Hi-C technologies.</title>
        <authorList>
            <person name="Xu P."/>
            <person name="Liu B."/>
            <person name="Zhou Z."/>
        </authorList>
    </citation>
    <scope>NUCLEOTIDE SEQUENCE [LARGE SCALE GENOMIC DNA]</scope>
    <source>
        <strain evidence="9">TB-2018</strain>
        <tissue evidence="9">Muscle</tissue>
    </source>
</reference>
<evidence type="ECO:0000256" key="6">
    <source>
        <dbReference type="ARBA" id="ARBA00023242"/>
    </source>
</evidence>
<evidence type="ECO:0000256" key="3">
    <source>
        <dbReference type="ARBA" id="ARBA00022737"/>
    </source>
</evidence>
<name>A0A4Z2C5R8_9TELE</name>
<evidence type="ECO:0000313" key="10">
    <source>
        <dbReference type="Proteomes" id="UP000516260"/>
    </source>
</evidence>
<feature type="domain" description="C2H2-type" evidence="8">
    <location>
        <begin position="323"/>
        <end position="350"/>
    </location>
</feature>
<dbReference type="GO" id="GO:0010468">
    <property type="term" value="P:regulation of gene expression"/>
    <property type="evidence" value="ECO:0007669"/>
    <property type="project" value="TreeGrafter"/>
</dbReference>
<keyword evidence="5" id="KW-0862">Zinc</keyword>
<keyword evidence="10" id="KW-1185">Reference proteome</keyword>
<dbReference type="FunFam" id="3.30.160.60:FF:000446">
    <property type="entry name" value="Zinc finger protein"/>
    <property type="match status" value="1"/>
</dbReference>
<evidence type="ECO:0000256" key="7">
    <source>
        <dbReference type="PROSITE-ProRule" id="PRU00042"/>
    </source>
</evidence>
<dbReference type="Proteomes" id="UP000516260">
    <property type="component" value="Chromosome 13"/>
</dbReference>
<dbReference type="AlphaFoldDB" id="A0A4Z2C5R8"/>
<dbReference type="InterPro" id="IPR013087">
    <property type="entry name" value="Znf_C2H2_type"/>
</dbReference>
<dbReference type="Pfam" id="PF12874">
    <property type="entry name" value="zf-met"/>
    <property type="match status" value="1"/>
</dbReference>
<evidence type="ECO:0000313" key="9">
    <source>
        <dbReference type="EMBL" id="TNM99547.1"/>
    </source>
</evidence>
<dbReference type="SMART" id="SM00355">
    <property type="entry name" value="ZnF_C2H2"/>
    <property type="match status" value="6"/>
</dbReference>
<dbReference type="SUPFAM" id="SSF57667">
    <property type="entry name" value="beta-beta-alpha zinc fingers"/>
    <property type="match status" value="3"/>
</dbReference>
<feature type="domain" description="C2H2-type" evidence="8">
    <location>
        <begin position="241"/>
        <end position="268"/>
    </location>
</feature>
<feature type="domain" description="C2H2-type" evidence="8">
    <location>
        <begin position="295"/>
        <end position="322"/>
    </location>
</feature>
<protein>
    <recommendedName>
        <fullName evidence="8">C2H2-type domain-containing protein</fullName>
    </recommendedName>
</protein>
<accession>A0A4Z2C5R8</accession>
<gene>
    <name evidence="9" type="ORF">fugu_012580</name>
</gene>
<feature type="domain" description="C2H2-type" evidence="8">
    <location>
        <begin position="212"/>
        <end position="240"/>
    </location>
</feature>
<evidence type="ECO:0000256" key="2">
    <source>
        <dbReference type="ARBA" id="ARBA00022723"/>
    </source>
</evidence>
<evidence type="ECO:0000256" key="5">
    <source>
        <dbReference type="ARBA" id="ARBA00022833"/>
    </source>
</evidence>
<dbReference type="Pfam" id="PF00096">
    <property type="entry name" value="zf-C2H2"/>
    <property type="match status" value="2"/>
</dbReference>
<dbReference type="EMBL" id="SWLE01000005">
    <property type="protein sequence ID" value="TNM99547.1"/>
    <property type="molecule type" value="Genomic_DNA"/>
</dbReference>
<evidence type="ECO:0000256" key="4">
    <source>
        <dbReference type="ARBA" id="ARBA00022771"/>
    </source>
</evidence>
<keyword evidence="6" id="KW-0539">Nucleus</keyword>
<dbReference type="PANTHER" id="PTHR16515:SF49">
    <property type="entry name" value="GASTRULA ZINC FINGER PROTEIN XLCGF49.1-LIKE-RELATED"/>
    <property type="match status" value="1"/>
</dbReference>
<proteinExistence type="predicted"/>
<sequence length="377" mass="42817">MSPRLFFKALVKDRLVAAAEEIFQAFESTIVKYEEEICSSKQEIERLRGLLVTSAENQKTELLQLSTPNKDNAAVGTDQELMLSDHQRGLELLIKEEQHELWASERNHEENDCGQLRLQSPVCWEKNEEDTKPETHHQKYNWKSKEQTDLQDFRPDEFNVPVASTSQVQDGRESQQTTAKFMDHIQADDNQSSFSTSREAAVVQFCSAASDFHCHLCDKPFSSNQFLINHAFHFHSRNADVLCAVCGKTLESTESLIAHINSHKGPKCCHICGKHCNSTTSLKEHVASHAGVKLHCCPLCGKECGRKGDLKIHMRIHTGEKPFCCSYCCKSFTHSGHLKKHLRSHTGERPHRCNVCGKRFLQSTHLKSHMGTHIQKN</sequence>
<dbReference type="InterPro" id="IPR036236">
    <property type="entry name" value="Znf_C2H2_sf"/>
</dbReference>
<evidence type="ECO:0000256" key="1">
    <source>
        <dbReference type="ARBA" id="ARBA00004123"/>
    </source>
</evidence>
<comment type="caution">
    <text evidence="9">The sequence shown here is derived from an EMBL/GenBank/DDBJ whole genome shotgun (WGS) entry which is preliminary data.</text>
</comment>
<dbReference type="FunFam" id="3.30.160.60:FF:000624">
    <property type="entry name" value="zinc finger protein 697"/>
    <property type="match status" value="1"/>
</dbReference>
<evidence type="ECO:0000259" key="8">
    <source>
        <dbReference type="PROSITE" id="PS50157"/>
    </source>
</evidence>
<dbReference type="PANTHER" id="PTHR16515">
    <property type="entry name" value="PR DOMAIN ZINC FINGER PROTEIN"/>
    <property type="match status" value="1"/>
</dbReference>
<feature type="domain" description="C2H2-type" evidence="8">
    <location>
        <begin position="351"/>
        <end position="377"/>
    </location>
</feature>
<organism evidence="9 10">
    <name type="scientific">Takifugu bimaculatus</name>
    <dbReference type="NCBI Taxonomy" id="433685"/>
    <lineage>
        <taxon>Eukaryota</taxon>
        <taxon>Metazoa</taxon>
        <taxon>Chordata</taxon>
        <taxon>Craniata</taxon>
        <taxon>Vertebrata</taxon>
        <taxon>Euteleostomi</taxon>
        <taxon>Actinopterygii</taxon>
        <taxon>Neopterygii</taxon>
        <taxon>Teleostei</taxon>
        <taxon>Neoteleostei</taxon>
        <taxon>Acanthomorphata</taxon>
        <taxon>Eupercaria</taxon>
        <taxon>Tetraodontiformes</taxon>
        <taxon>Tetradontoidea</taxon>
        <taxon>Tetraodontidae</taxon>
        <taxon>Takifugu</taxon>
    </lineage>
</organism>
<dbReference type="FunFam" id="3.30.160.60:FF:002343">
    <property type="entry name" value="Zinc finger protein 33A"/>
    <property type="match status" value="1"/>
</dbReference>
<dbReference type="GO" id="GO:0005634">
    <property type="term" value="C:nucleus"/>
    <property type="evidence" value="ECO:0007669"/>
    <property type="project" value="UniProtKB-SubCell"/>
</dbReference>
<comment type="subcellular location">
    <subcellularLocation>
        <location evidence="1">Nucleus</location>
    </subcellularLocation>
</comment>
<keyword evidence="2" id="KW-0479">Metal-binding</keyword>
<keyword evidence="3" id="KW-0677">Repeat</keyword>